<name>A0ABN6VQ44_9BACT</name>
<evidence type="ECO:0000313" key="1">
    <source>
        <dbReference type="EMBL" id="BDV41271.1"/>
    </source>
</evidence>
<dbReference type="Gene3D" id="3.10.129.10">
    <property type="entry name" value="Hotdog Thioesterase"/>
    <property type="match status" value="1"/>
</dbReference>
<dbReference type="EMBL" id="AP027151">
    <property type="protein sequence ID" value="BDV41271.1"/>
    <property type="molecule type" value="Genomic_DNA"/>
</dbReference>
<gene>
    <name evidence="1" type="ORF">GURASL_01940</name>
</gene>
<reference evidence="1 2" key="1">
    <citation type="submission" date="2022-12" db="EMBL/GenBank/DDBJ databases">
        <title>Polyphasic characterization of Geotalea uranireducens NIT-SL11 newly isolated from a complex of sewage sludge and microbially reduced graphene oxide.</title>
        <authorList>
            <person name="Xie L."/>
            <person name="Yoshida N."/>
            <person name="Meng L."/>
        </authorList>
    </citation>
    <scope>NUCLEOTIDE SEQUENCE [LARGE SCALE GENOMIC DNA]</scope>
    <source>
        <strain evidence="1 2">NIT-SL11</strain>
    </source>
</reference>
<proteinExistence type="predicted"/>
<dbReference type="RefSeq" id="WP_282001245.1">
    <property type="nucleotide sequence ID" value="NZ_AP027151.1"/>
</dbReference>
<dbReference type="SUPFAM" id="SSF54637">
    <property type="entry name" value="Thioesterase/thiol ester dehydrase-isomerase"/>
    <property type="match status" value="1"/>
</dbReference>
<dbReference type="InterPro" id="IPR029069">
    <property type="entry name" value="HotDog_dom_sf"/>
</dbReference>
<organism evidence="1 2">
    <name type="scientific">Geotalea uraniireducens</name>
    <dbReference type="NCBI Taxonomy" id="351604"/>
    <lineage>
        <taxon>Bacteria</taxon>
        <taxon>Pseudomonadati</taxon>
        <taxon>Thermodesulfobacteriota</taxon>
        <taxon>Desulfuromonadia</taxon>
        <taxon>Geobacterales</taxon>
        <taxon>Geobacteraceae</taxon>
        <taxon>Geotalea</taxon>
    </lineage>
</organism>
<sequence length="100" mass="10359">MTATARQCLSCSEDGWPALFLVEAVAQLGGIVAAREGDGSGILASIDRAEFHDTGRDGDVLTITVRIIKSFGPLHLVAGEVTAADRPLASATVTLKVVPL</sequence>
<evidence type="ECO:0000313" key="2">
    <source>
        <dbReference type="Proteomes" id="UP001317705"/>
    </source>
</evidence>
<accession>A0ABN6VQ44</accession>
<keyword evidence="2" id="KW-1185">Reference proteome</keyword>
<protein>
    <submittedName>
        <fullName evidence="1">Uncharacterized protein</fullName>
    </submittedName>
</protein>
<dbReference type="Proteomes" id="UP001317705">
    <property type="component" value="Chromosome"/>
</dbReference>